<feature type="transmembrane region" description="Helical" evidence="5">
    <location>
        <begin position="244"/>
        <end position="266"/>
    </location>
</feature>
<proteinExistence type="inferred from homology"/>
<comment type="similarity">
    <text evidence="1 4">Belongs to the glycosyl hydrolase 5 (cellulase A) family.</text>
</comment>
<dbReference type="InterPro" id="IPR017853">
    <property type="entry name" value="GH"/>
</dbReference>
<dbReference type="GO" id="GO:0000272">
    <property type="term" value="P:polysaccharide catabolic process"/>
    <property type="evidence" value="ECO:0007669"/>
    <property type="project" value="InterPro"/>
</dbReference>
<name>A0A7S4UUV6_9DINO</name>
<dbReference type="PANTHER" id="PTHR31263">
    <property type="entry name" value="CELLULASE FAMILY PROTEIN (AFU_ORTHOLOGUE AFUA_5G14560)"/>
    <property type="match status" value="1"/>
</dbReference>
<evidence type="ECO:0000256" key="1">
    <source>
        <dbReference type="ARBA" id="ARBA00005641"/>
    </source>
</evidence>
<keyword evidence="2 4" id="KW-0378">Hydrolase</keyword>
<keyword evidence="5" id="KW-1133">Transmembrane helix</keyword>
<evidence type="ECO:0000256" key="2">
    <source>
        <dbReference type="ARBA" id="ARBA00022801"/>
    </source>
</evidence>
<evidence type="ECO:0000313" key="7">
    <source>
        <dbReference type="EMBL" id="CAE4573407.1"/>
    </source>
</evidence>
<dbReference type="PANTHER" id="PTHR31263:SF0">
    <property type="entry name" value="CELLULASE FAMILY PROTEIN (AFU_ORTHOLOGUE AFUA_5G14560)"/>
    <property type="match status" value="1"/>
</dbReference>
<feature type="transmembrane region" description="Helical" evidence="5">
    <location>
        <begin position="376"/>
        <end position="404"/>
    </location>
</feature>
<protein>
    <recommendedName>
        <fullName evidence="6">Glycoside hydrolase family 5 domain-containing protein</fullName>
    </recommendedName>
</protein>
<feature type="domain" description="Glycoside hydrolase family 5" evidence="6">
    <location>
        <begin position="38"/>
        <end position="138"/>
    </location>
</feature>
<sequence length="503" mass="55513">MVNSSQVTPVVPLELLPLQTKGRWIVDSRSQRFRLKCVNWFGASGTQHVVYGLHKRTLQDLVSTLVTWGFNCVRLPFSLELFFTNPPVPGSKTRAEPAMAPGISGMDAYDQTVAAITGAGILVVVDNHSSDSGWCCEASALDGVWFTHEYPERRWIEVVWGSGSVVDGKVLADWPSAAERAGNAVLAENPSLLILVTGLCYGHDLRGARDRPVQLDVPGRLVWTAHSYHWYFWWHHDIFAGKGTGAACLGLSLVCLVMAVLVLGRARRSGRRGTTPQACLEVAGAYIGFTGLVFLLYSVATRSVTSNEACSDRGRRDVEPFLQSGSVLLALGLLGIFLSIALRVWQCRRRKVAGDQESGGEASGASPSHRQGCMACVVPVLVGLALALGAVAFFTLSTVSYWLLVDHLDRAWGFVLEEGHDYTAPLLLGEFGTDKQDDFWQGLIRYITEKDLDFAYWPFNGQKWNYEKGWFIEETYGLLDSTWASVREDWKLRDVIGYTSPGR</sequence>
<evidence type="ECO:0000256" key="3">
    <source>
        <dbReference type="ARBA" id="ARBA00023295"/>
    </source>
</evidence>
<organism evidence="7">
    <name type="scientific">Alexandrium monilatum</name>
    <dbReference type="NCBI Taxonomy" id="311494"/>
    <lineage>
        <taxon>Eukaryota</taxon>
        <taxon>Sar</taxon>
        <taxon>Alveolata</taxon>
        <taxon>Dinophyceae</taxon>
        <taxon>Gonyaulacales</taxon>
        <taxon>Pyrocystaceae</taxon>
        <taxon>Alexandrium</taxon>
    </lineage>
</organism>
<feature type="transmembrane region" description="Helical" evidence="5">
    <location>
        <begin position="278"/>
        <end position="300"/>
    </location>
</feature>
<accession>A0A7S4UUV6</accession>
<gene>
    <name evidence="7" type="ORF">AMON00008_LOCUS13026</name>
</gene>
<reference evidence="7" key="1">
    <citation type="submission" date="2021-01" db="EMBL/GenBank/DDBJ databases">
        <authorList>
            <person name="Corre E."/>
            <person name="Pelletier E."/>
            <person name="Niang G."/>
            <person name="Scheremetjew M."/>
            <person name="Finn R."/>
            <person name="Kale V."/>
            <person name="Holt S."/>
            <person name="Cochrane G."/>
            <person name="Meng A."/>
            <person name="Brown T."/>
            <person name="Cohen L."/>
        </authorList>
    </citation>
    <scope>NUCLEOTIDE SEQUENCE</scope>
    <source>
        <strain evidence="7">CCMP3105</strain>
    </source>
</reference>
<evidence type="ECO:0000259" key="6">
    <source>
        <dbReference type="Pfam" id="PF00150"/>
    </source>
</evidence>
<dbReference type="Gene3D" id="3.20.20.80">
    <property type="entry name" value="Glycosidases"/>
    <property type="match status" value="3"/>
</dbReference>
<evidence type="ECO:0000256" key="4">
    <source>
        <dbReference type="RuleBase" id="RU361153"/>
    </source>
</evidence>
<dbReference type="InterPro" id="IPR001547">
    <property type="entry name" value="Glyco_hydro_5"/>
</dbReference>
<dbReference type="AlphaFoldDB" id="A0A7S4UUV6"/>
<keyword evidence="5" id="KW-0472">Membrane</keyword>
<dbReference type="SUPFAM" id="SSF51445">
    <property type="entry name" value="(Trans)glycosidases"/>
    <property type="match status" value="1"/>
</dbReference>
<evidence type="ECO:0000256" key="5">
    <source>
        <dbReference type="SAM" id="Phobius"/>
    </source>
</evidence>
<dbReference type="Pfam" id="PF00150">
    <property type="entry name" value="Cellulase"/>
    <property type="match status" value="1"/>
</dbReference>
<dbReference type="GO" id="GO:0004553">
    <property type="term" value="F:hydrolase activity, hydrolyzing O-glycosyl compounds"/>
    <property type="evidence" value="ECO:0007669"/>
    <property type="project" value="InterPro"/>
</dbReference>
<feature type="transmembrane region" description="Helical" evidence="5">
    <location>
        <begin position="320"/>
        <end position="342"/>
    </location>
</feature>
<dbReference type="EMBL" id="HBNR01019633">
    <property type="protein sequence ID" value="CAE4573407.1"/>
    <property type="molecule type" value="Transcribed_RNA"/>
</dbReference>
<keyword evidence="5" id="KW-0812">Transmembrane</keyword>
<keyword evidence="3 4" id="KW-0326">Glycosidase</keyword>